<evidence type="ECO:0000256" key="8">
    <source>
        <dbReference type="ARBA" id="ARBA00022833"/>
    </source>
</evidence>
<evidence type="ECO:0000256" key="6">
    <source>
        <dbReference type="ARBA" id="ARBA00022771"/>
    </source>
</evidence>
<evidence type="ECO:0000256" key="2">
    <source>
        <dbReference type="ARBA" id="ARBA00022695"/>
    </source>
</evidence>
<dbReference type="CDD" id="cd15610">
    <property type="entry name" value="PHD3_KDM5A_like"/>
    <property type="match status" value="1"/>
</dbReference>
<keyword evidence="8" id="KW-0862">Zinc</keyword>
<organism evidence="11 12">
    <name type="scientific">Holothuria leucospilota</name>
    <name type="common">Black long sea cucumber</name>
    <name type="synonym">Mertensiothuria leucospilota</name>
    <dbReference type="NCBI Taxonomy" id="206669"/>
    <lineage>
        <taxon>Eukaryota</taxon>
        <taxon>Metazoa</taxon>
        <taxon>Echinodermata</taxon>
        <taxon>Eleutherozoa</taxon>
        <taxon>Echinozoa</taxon>
        <taxon>Holothuroidea</taxon>
        <taxon>Aspidochirotacea</taxon>
        <taxon>Aspidochirotida</taxon>
        <taxon>Holothuriidae</taxon>
        <taxon>Holothuria</taxon>
    </lineage>
</organism>
<dbReference type="InterPro" id="IPR013083">
    <property type="entry name" value="Znf_RING/FYVE/PHD"/>
</dbReference>
<keyword evidence="7" id="KW-0378">Hydrolase</keyword>
<dbReference type="FunFam" id="1.10.340.70:FF:000001">
    <property type="entry name" value="Retrovirus-related Pol polyprotein from transposon gypsy-like Protein"/>
    <property type="match status" value="1"/>
</dbReference>
<dbReference type="SUPFAM" id="SSF57903">
    <property type="entry name" value="FYVE/PHD zinc finger"/>
    <property type="match status" value="1"/>
</dbReference>
<dbReference type="AlphaFoldDB" id="A0A9Q1C832"/>
<keyword evidence="12" id="KW-1185">Reference proteome</keyword>
<dbReference type="Gene3D" id="1.10.4020.10">
    <property type="entry name" value="DNA breaking-rejoining enzymes"/>
    <property type="match status" value="1"/>
</dbReference>
<dbReference type="InterPro" id="IPR001584">
    <property type="entry name" value="Integrase_cat-core"/>
</dbReference>
<dbReference type="GO" id="GO:0004519">
    <property type="term" value="F:endonuclease activity"/>
    <property type="evidence" value="ECO:0007669"/>
    <property type="project" value="UniProtKB-KW"/>
</dbReference>
<keyword evidence="4" id="KW-0479">Metal-binding</keyword>
<dbReference type="Pfam" id="PF17921">
    <property type="entry name" value="Integrase_H2C2"/>
    <property type="match status" value="1"/>
</dbReference>
<dbReference type="GO" id="GO:0003676">
    <property type="term" value="F:nucleic acid binding"/>
    <property type="evidence" value="ECO:0007669"/>
    <property type="project" value="InterPro"/>
</dbReference>
<comment type="caution">
    <text evidence="11">The sequence shown here is derived from an EMBL/GenBank/DDBJ whole genome shotgun (WGS) entry which is preliminary data.</text>
</comment>
<keyword evidence="3" id="KW-0540">Nuclease</keyword>
<dbReference type="InterPro" id="IPR054465">
    <property type="entry name" value="Integrase_p58-like_C"/>
</dbReference>
<dbReference type="OrthoDB" id="775972at2759"/>
<sequence>MLAEYIKQLCEENHLDLTLLKTKEDRIQALQMLPNLRDAGLNLNNSSREKPVETFNVKLKGFHVLTSDDDVECYLSTFERLCIKHNIPEANWTIILESFLTGKAQRAYFALTENEKEDYQLVKESVLYAYQLTPSTYREKFRNASKNSSETFRQFSSRLFLYLRRWLNPSDDLLSSKGSQITVFTDHKALVWMLRNKALKGKLVRWALRLQEFDYTVHYRPGIQNMIPDALSRAPQICSIDYDSNVCFHEDCKGDPSNVVNWVQCDSCDKWYHCRCLKITKEEADDLDPYVCVKCELEVEKPESAQALKENCKVQSVLPDRNQFILHQQKDPALLRISSKLESNSANDDGIHKQYVLEEGVLKYVDLTTGVKKVVVPTKLVQDVIIHFHCTPTCPHLGVKKTVERVKDSYWWKGLRKDVEDFIKRCRTCQLVKPVYQKPQGFMRSTTSMYPWEVIAMDLMGPFPQSPEGNMYIMVITDHFSKFSLLFTLKRATGKVLAAVLNQVFCTWGACKTLVSDNGPQMVSKQVAELCAFWGVERVFTSPYHPQSNWVERVNRNLVSMLCCFVGDDHTSWDTYVMEFMFALNSFRHETTGFTPSELFLQRKIQGPGEWVEKVIPVGDREEMLAKANENMRRQNIKNKLAYDEGRSQPCIKVGDKVLLKSHPLSNLKRKFSAKLAPSWRGPYKVIEQLSPTNFCIQSEDDKRIAHVEQLKNCKFD</sequence>
<dbReference type="PROSITE" id="PS50994">
    <property type="entry name" value="INTEGRASE"/>
    <property type="match status" value="1"/>
</dbReference>
<dbReference type="GO" id="GO:0016787">
    <property type="term" value="F:hydrolase activity"/>
    <property type="evidence" value="ECO:0007669"/>
    <property type="project" value="UniProtKB-KW"/>
</dbReference>
<feature type="domain" description="Integrase catalytic" evidence="10">
    <location>
        <begin position="447"/>
        <end position="604"/>
    </location>
</feature>
<dbReference type="InterPro" id="IPR012337">
    <property type="entry name" value="RNaseH-like_sf"/>
</dbReference>
<dbReference type="InterPro" id="IPR038269">
    <property type="entry name" value="SCAN_sf"/>
</dbReference>
<dbReference type="InterPro" id="IPR036397">
    <property type="entry name" value="RNaseH_sf"/>
</dbReference>
<dbReference type="GO" id="GO:0003964">
    <property type="term" value="F:RNA-directed DNA polymerase activity"/>
    <property type="evidence" value="ECO:0007669"/>
    <property type="project" value="UniProtKB-KW"/>
</dbReference>
<dbReference type="InterPro" id="IPR043502">
    <property type="entry name" value="DNA/RNA_pol_sf"/>
</dbReference>
<reference evidence="11" key="1">
    <citation type="submission" date="2021-10" db="EMBL/GenBank/DDBJ databases">
        <title>Tropical sea cucumber genome reveals ecological adaptation and Cuvierian tubules defense mechanism.</title>
        <authorList>
            <person name="Chen T."/>
        </authorList>
    </citation>
    <scope>NUCLEOTIDE SEQUENCE</scope>
    <source>
        <strain evidence="11">Nanhai2018</strain>
        <tissue evidence="11">Muscle</tissue>
    </source>
</reference>
<evidence type="ECO:0000256" key="9">
    <source>
        <dbReference type="ARBA" id="ARBA00022918"/>
    </source>
</evidence>
<protein>
    <recommendedName>
        <fullName evidence="10">Integrase catalytic domain-containing protein</fullName>
    </recommendedName>
</protein>
<dbReference type="InterPro" id="IPR050951">
    <property type="entry name" value="Retrovirus_Pol_polyprotein"/>
</dbReference>
<dbReference type="PANTHER" id="PTHR37984">
    <property type="entry name" value="PROTEIN CBG26694"/>
    <property type="match status" value="1"/>
</dbReference>
<keyword evidence="5" id="KW-0255">Endonuclease</keyword>
<evidence type="ECO:0000313" key="12">
    <source>
        <dbReference type="Proteomes" id="UP001152320"/>
    </source>
</evidence>
<dbReference type="InterPro" id="IPR001965">
    <property type="entry name" value="Znf_PHD"/>
</dbReference>
<dbReference type="SMART" id="SM00249">
    <property type="entry name" value="PHD"/>
    <property type="match status" value="1"/>
</dbReference>
<dbReference type="Pfam" id="PF22938">
    <property type="entry name" value="Integrase_p58_C"/>
    <property type="match status" value="1"/>
</dbReference>
<keyword evidence="1" id="KW-0808">Transferase</keyword>
<dbReference type="PANTHER" id="PTHR37984:SF5">
    <property type="entry name" value="PROTEIN NYNRIN-LIKE"/>
    <property type="match status" value="1"/>
</dbReference>
<evidence type="ECO:0000259" key="10">
    <source>
        <dbReference type="PROSITE" id="PS50994"/>
    </source>
</evidence>
<dbReference type="FunFam" id="3.30.420.10:FF:000032">
    <property type="entry name" value="Retrovirus-related Pol polyprotein from transposon 297-like Protein"/>
    <property type="match status" value="1"/>
</dbReference>
<dbReference type="InterPro" id="IPR019787">
    <property type="entry name" value="Znf_PHD-finger"/>
</dbReference>
<evidence type="ECO:0000256" key="7">
    <source>
        <dbReference type="ARBA" id="ARBA00022801"/>
    </source>
</evidence>
<name>A0A9Q1C832_HOLLE</name>
<dbReference type="GO" id="GO:0015074">
    <property type="term" value="P:DNA integration"/>
    <property type="evidence" value="ECO:0007669"/>
    <property type="project" value="InterPro"/>
</dbReference>
<dbReference type="GO" id="GO:0008270">
    <property type="term" value="F:zinc ion binding"/>
    <property type="evidence" value="ECO:0007669"/>
    <property type="project" value="UniProtKB-KW"/>
</dbReference>
<evidence type="ECO:0000256" key="4">
    <source>
        <dbReference type="ARBA" id="ARBA00022723"/>
    </source>
</evidence>
<keyword evidence="6" id="KW-0863">Zinc-finger</keyword>
<dbReference type="Gene3D" id="1.10.340.70">
    <property type="match status" value="1"/>
</dbReference>
<dbReference type="SUPFAM" id="SSF56672">
    <property type="entry name" value="DNA/RNA polymerases"/>
    <property type="match status" value="1"/>
</dbReference>
<keyword evidence="9" id="KW-0695">RNA-directed DNA polymerase</keyword>
<proteinExistence type="predicted"/>
<dbReference type="InterPro" id="IPR041588">
    <property type="entry name" value="Integrase_H2C2"/>
</dbReference>
<dbReference type="InterPro" id="IPR011011">
    <property type="entry name" value="Znf_FYVE_PHD"/>
</dbReference>
<evidence type="ECO:0000313" key="11">
    <source>
        <dbReference type="EMBL" id="KAJ8040412.1"/>
    </source>
</evidence>
<dbReference type="EMBL" id="JAIZAY010000006">
    <property type="protein sequence ID" value="KAJ8040412.1"/>
    <property type="molecule type" value="Genomic_DNA"/>
</dbReference>
<evidence type="ECO:0000256" key="1">
    <source>
        <dbReference type="ARBA" id="ARBA00022679"/>
    </source>
</evidence>
<dbReference type="Proteomes" id="UP001152320">
    <property type="component" value="Chromosome 6"/>
</dbReference>
<evidence type="ECO:0000256" key="5">
    <source>
        <dbReference type="ARBA" id="ARBA00022759"/>
    </source>
</evidence>
<gene>
    <name evidence="11" type="ORF">HOLleu_14694</name>
</gene>
<dbReference type="SUPFAM" id="SSF53098">
    <property type="entry name" value="Ribonuclease H-like"/>
    <property type="match status" value="1"/>
</dbReference>
<dbReference type="Gene3D" id="3.30.40.10">
    <property type="entry name" value="Zinc/RING finger domain, C3HC4 (zinc finger)"/>
    <property type="match status" value="1"/>
</dbReference>
<dbReference type="Pfam" id="PF00628">
    <property type="entry name" value="PHD"/>
    <property type="match status" value="1"/>
</dbReference>
<keyword evidence="2" id="KW-0548">Nucleotidyltransferase</keyword>
<dbReference type="InterPro" id="IPR041373">
    <property type="entry name" value="RT_RNaseH"/>
</dbReference>
<dbReference type="Gene3D" id="3.30.420.10">
    <property type="entry name" value="Ribonuclease H-like superfamily/Ribonuclease H"/>
    <property type="match status" value="1"/>
</dbReference>
<dbReference type="Pfam" id="PF17917">
    <property type="entry name" value="RT_RNaseH"/>
    <property type="match status" value="1"/>
</dbReference>
<evidence type="ECO:0000256" key="3">
    <source>
        <dbReference type="ARBA" id="ARBA00022722"/>
    </source>
</evidence>
<dbReference type="Pfam" id="PF00665">
    <property type="entry name" value="rve"/>
    <property type="match status" value="1"/>
</dbReference>
<accession>A0A9Q1C832</accession>